<dbReference type="AlphaFoldDB" id="A0A371CDU2"/>
<dbReference type="EMBL" id="KZ858953">
    <property type="protein sequence ID" value="RDW28434.1"/>
    <property type="molecule type" value="Genomic_DNA"/>
</dbReference>
<keyword evidence="1" id="KW-0812">Transmembrane</keyword>
<evidence type="ECO:0000313" key="2">
    <source>
        <dbReference type="EMBL" id="RDW28434.1"/>
    </source>
</evidence>
<protein>
    <submittedName>
        <fullName evidence="2">Uncharacterized protein</fullName>
    </submittedName>
</protein>
<proteinExistence type="predicted"/>
<reference evidence="2 3" key="1">
    <citation type="submission" date="2018-07" db="EMBL/GenBank/DDBJ databases">
        <title>Draft Genome Assemblies for Five Robust Yarrowia lipolytica Strains Exhibiting High Lipid Production and Pentose Sugar Utilization and Sugar Alcohol Secretion from Undetoxified Lignocellulosic Biomass Hydrolysates.</title>
        <authorList>
            <consortium name="DOE Joint Genome Institute"/>
            <person name="Walker C."/>
            <person name="Ryu S."/>
            <person name="Na H."/>
            <person name="Zane M."/>
            <person name="LaButti K."/>
            <person name="Lipzen A."/>
            <person name="Haridas S."/>
            <person name="Barry K."/>
            <person name="Grigoriev I.V."/>
            <person name="Quarterman J."/>
            <person name="Slininger P."/>
            <person name="Dien B."/>
            <person name="Trinh C.T."/>
        </authorList>
    </citation>
    <scope>NUCLEOTIDE SEQUENCE [LARGE SCALE GENOMIC DNA]</scope>
    <source>
        <strain evidence="2 3">YB392</strain>
    </source>
</reference>
<organism evidence="2 3">
    <name type="scientific">Yarrowia lipolytica</name>
    <name type="common">Candida lipolytica</name>
    <dbReference type="NCBI Taxonomy" id="4952"/>
    <lineage>
        <taxon>Eukaryota</taxon>
        <taxon>Fungi</taxon>
        <taxon>Dikarya</taxon>
        <taxon>Ascomycota</taxon>
        <taxon>Saccharomycotina</taxon>
        <taxon>Dipodascomycetes</taxon>
        <taxon>Dipodascales</taxon>
        <taxon>Dipodascales incertae sedis</taxon>
        <taxon>Yarrowia</taxon>
    </lineage>
</organism>
<keyword evidence="1" id="KW-1133">Transmembrane helix</keyword>
<feature type="non-terminal residue" evidence="2">
    <location>
        <position position="1"/>
    </location>
</feature>
<evidence type="ECO:0000256" key="1">
    <source>
        <dbReference type="SAM" id="Phobius"/>
    </source>
</evidence>
<keyword evidence="1" id="KW-0472">Membrane</keyword>
<accession>A0A371CDU2</accession>
<evidence type="ECO:0000313" key="3">
    <source>
        <dbReference type="Proteomes" id="UP000256601"/>
    </source>
</evidence>
<name>A0A371CDU2_YARLL</name>
<dbReference type="Proteomes" id="UP000256601">
    <property type="component" value="Unassembled WGS sequence"/>
</dbReference>
<feature type="transmembrane region" description="Helical" evidence="1">
    <location>
        <begin position="24"/>
        <end position="44"/>
    </location>
</feature>
<gene>
    <name evidence="2" type="ORF">B0I71DRAFT_127551</name>
</gene>
<sequence length="132" mass="15289">MVNCIGWRLVCICPSLHEVLSMYTILYTTSISMASLISINYTLLQHNILYIKSASIDTLYNPHFCDCVLVRVHVVRYMTPAVRLCLLMTTSGSSLRLDWNMSFFRGLRRIILSSHFWAFDRAGWVISIDRHL</sequence>